<sequence length="44" mass="5101">MCSICYVIMTIKRHVYDGLNKNVRCHVCMACVTMVVKIFHKPKS</sequence>
<accession>A0A2P2PFF1</accession>
<protein>
    <submittedName>
        <fullName evidence="1">Uncharacterized protein</fullName>
    </submittedName>
</protein>
<evidence type="ECO:0000313" key="1">
    <source>
        <dbReference type="EMBL" id="MBX53458.1"/>
    </source>
</evidence>
<proteinExistence type="predicted"/>
<dbReference type="AlphaFoldDB" id="A0A2P2PFF1"/>
<reference evidence="1" key="1">
    <citation type="submission" date="2018-02" db="EMBL/GenBank/DDBJ databases">
        <title>Rhizophora mucronata_Transcriptome.</title>
        <authorList>
            <person name="Meera S.P."/>
            <person name="Sreeshan A."/>
            <person name="Augustine A."/>
        </authorList>
    </citation>
    <scope>NUCLEOTIDE SEQUENCE</scope>
    <source>
        <tissue evidence="1">Leaf</tissue>
    </source>
</reference>
<organism evidence="1">
    <name type="scientific">Rhizophora mucronata</name>
    <name type="common">Asiatic mangrove</name>
    <dbReference type="NCBI Taxonomy" id="61149"/>
    <lineage>
        <taxon>Eukaryota</taxon>
        <taxon>Viridiplantae</taxon>
        <taxon>Streptophyta</taxon>
        <taxon>Embryophyta</taxon>
        <taxon>Tracheophyta</taxon>
        <taxon>Spermatophyta</taxon>
        <taxon>Magnoliopsida</taxon>
        <taxon>eudicotyledons</taxon>
        <taxon>Gunneridae</taxon>
        <taxon>Pentapetalae</taxon>
        <taxon>rosids</taxon>
        <taxon>fabids</taxon>
        <taxon>Malpighiales</taxon>
        <taxon>Rhizophoraceae</taxon>
        <taxon>Rhizophora</taxon>
    </lineage>
</organism>
<dbReference type="EMBL" id="GGEC01072974">
    <property type="protein sequence ID" value="MBX53458.1"/>
    <property type="molecule type" value="Transcribed_RNA"/>
</dbReference>
<name>A0A2P2PFF1_RHIMU</name>